<protein>
    <submittedName>
        <fullName evidence="1">Uncharacterized protein</fullName>
    </submittedName>
</protein>
<organism evidence="1 2">
    <name type="scientific">Rhododendron molle</name>
    <name type="common">Chinese azalea</name>
    <name type="synonym">Azalea mollis</name>
    <dbReference type="NCBI Taxonomy" id="49168"/>
    <lineage>
        <taxon>Eukaryota</taxon>
        <taxon>Viridiplantae</taxon>
        <taxon>Streptophyta</taxon>
        <taxon>Embryophyta</taxon>
        <taxon>Tracheophyta</taxon>
        <taxon>Spermatophyta</taxon>
        <taxon>Magnoliopsida</taxon>
        <taxon>eudicotyledons</taxon>
        <taxon>Gunneridae</taxon>
        <taxon>Pentapetalae</taxon>
        <taxon>asterids</taxon>
        <taxon>Ericales</taxon>
        <taxon>Ericaceae</taxon>
        <taxon>Ericoideae</taxon>
        <taxon>Rhodoreae</taxon>
        <taxon>Rhododendron</taxon>
    </lineage>
</organism>
<gene>
    <name evidence="1" type="ORF">RHMOL_Rhmol12G0221600</name>
</gene>
<accession>A0ACC0LM96</accession>
<keyword evidence="2" id="KW-1185">Reference proteome</keyword>
<proteinExistence type="predicted"/>
<dbReference type="EMBL" id="CM046399">
    <property type="protein sequence ID" value="KAI8529386.1"/>
    <property type="molecule type" value="Genomic_DNA"/>
</dbReference>
<comment type="caution">
    <text evidence="1">The sequence shown here is derived from an EMBL/GenBank/DDBJ whole genome shotgun (WGS) entry which is preliminary data.</text>
</comment>
<name>A0ACC0LM96_RHOML</name>
<reference evidence="1" key="1">
    <citation type="submission" date="2022-02" db="EMBL/GenBank/DDBJ databases">
        <title>Plant Genome Project.</title>
        <authorList>
            <person name="Zhang R.-G."/>
        </authorList>
    </citation>
    <scope>NUCLEOTIDE SEQUENCE</scope>
    <source>
        <strain evidence="1">AT1</strain>
    </source>
</reference>
<sequence length="71" mass="7867">MCAAPCCTPPNCLIVYPTAQILSRNERLSIVGCRDEIRAVGCTVRWLRSTQHGAVHLTSQYQPEVQNTPLV</sequence>
<dbReference type="Proteomes" id="UP001062846">
    <property type="component" value="Chromosome 12"/>
</dbReference>
<evidence type="ECO:0000313" key="2">
    <source>
        <dbReference type="Proteomes" id="UP001062846"/>
    </source>
</evidence>
<evidence type="ECO:0000313" key="1">
    <source>
        <dbReference type="EMBL" id="KAI8529386.1"/>
    </source>
</evidence>